<keyword evidence="3" id="KW-1185">Reference proteome</keyword>
<reference evidence="3" key="1">
    <citation type="journal article" date="2015" name="Nat. Plants">
        <title>Genome expansion of Arabis alpina linked with retrotransposition and reduced symmetric DNA methylation.</title>
        <authorList>
            <person name="Willing E.M."/>
            <person name="Rawat V."/>
            <person name="Mandakova T."/>
            <person name="Maumus F."/>
            <person name="James G.V."/>
            <person name="Nordstroem K.J."/>
            <person name="Becker C."/>
            <person name="Warthmann N."/>
            <person name="Chica C."/>
            <person name="Szarzynska B."/>
            <person name="Zytnicki M."/>
            <person name="Albani M.C."/>
            <person name="Kiefer C."/>
            <person name="Bergonzi S."/>
            <person name="Castaings L."/>
            <person name="Mateos J.L."/>
            <person name="Berns M.C."/>
            <person name="Bujdoso N."/>
            <person name="Piofczyk T."/>
            <person name="de Lorenzo L."/>
            <person name="Barrero-Sicilia C."/>
            <person name="Mateos I."/>
            <person name="Piednoel M."/>
            <person name="Hagmann J."/>
            <person name="Chen-Min-Tao R."/>
            <person name="Iglesias-Fernandez R."/>
            <person name="Schuster S.C."/>
            <person name="Alonso-Blanco C."/>
            <person name="Roudier F."/>
            <person name="Carbonero P."/>
            <person name="Paz-Ares J."/>
            <person name="Davis S.J."/>
            <person name="Pecinka A."/>
            <person name="Quesneville H."/>
            <person name="Colot V."/>
            <person name="Lysak M.A."/>
            <person name="Weigel D."/>
            <person name="Coupland G."/>
            <person name="Schneeberger K."/>
        </authorList>
    </citation>
    <scope>NUCLEOTIDE SEQUENCE [LARGE SCALE GENOMIC DNA]</scope>
    <source>
        <strain evidence="3">cv. Pajares</strain>
    </source>
</reference>
<dbReference type="AlphaFoldDB" id="A0A087G4X1"/>
<evidence type="ECO:0000259" key="1">
    <source>
        <dbReference type="Pfam" id="PF01936"/>
    </source>
</evidence>
<organism evidence="2 3">
    <name type="scientific">Arabis alpina</name>
    <name type="common">Alpine rock-cress</name>
    <dbReference type="NCBI Taxonomy" id="50452"/>
    <lineage>
        <taxon>Eukaryota</taxon>
        <taxon>Viridiplantae</taxon>
        <taxon>Streptophyta</taxon>
        <taxon>Embryophyta</taxon>
        <taxon>Tracheophyta</taxon>
        <taxon>Spermatophyta</taxon>
        <taxon>Magnoliopsida</taxon>
        <taxon>eudicotyledons</taxon>
        <taxon>Gunneridae</taxon>
        <taxon>Pentapetalae</taxon>
        <taxon>rosids</taxon>
        <taxon>malvids</taxon>
        <taxon>Brassicales</taxon>
        <taxon>Brassicaceae</taxon>
        <taxon>Arabideae</taxon>
        <taxon>Arabis</taxon>
    </lineage>
</organism>
<dbReference type="OrthoDB" id="1109220at2759"/>
<protein>
    <recommendedName>
        <fullName evidence="1">NYN domain-containing protein</fullName>
    </recommendedName>
</protein>
<dbReference type="InterPro" id="IPR021139">
    <property type="entry name" value="NYN"/>
</dbReference>
<sequence>MLDETIGVRWDINTCPVPDGIEPERIDHEVLKEPSSSGILIRHVPFGSLALCDHLREWKNRYPFMRRIMLISAPGPPGYPSFKERTGGDPSQNVSCLSVRTLEKKRSNIPRGFNKTVGVWWDINTCPVPDGYDPGRVRSRIESALHEYLGPGCPITIFCVGNLEYISPQVLKNISSSGILLRHTFFRGMAVSDLLREWEKRNLPPAKIMLISADGLGKLIGREIMSYGYKQLYVIPLTENSSLSKDSNNRKDDELDSWFCTLCKIHSQSCDDFINHLKSTSHLEKLWKFVPVDDNHIAPIYCKFCKYPGYDTHNMKIHLFNEEHAQKVKQGTKEDRLTKANKKRN</sequence>
<dbReference type="Proteomes" id="UP000029120">
    <property type="component" value="Chromosome 8"/>
</dbReference>
<dbReference type="GO" id="GO:0004540">
    <property type="term" value="F:RNA nuclease activity"/>
    <property type="evidence" value="ECO:0007669"/>
    <property type="project" value="InterPro"/>
</dbReference>
<accession>A0A087G4X1</accession>
<dbReference type="PANTHER" id="PTHR14379:SF78">
    <property type="entry name" value="NYN DOMAIN-CONTAINING PROTEIN"/>
    <property type="match status" value="1"/>
</dbReference>
<dbReference type="GO" id="GO:0010468">
    <property type="term" value="P:regulation of gene expression"/>
    <property type="evidence" value="ECO:0007669"/>
    <property type="project" value="InterPro"/>
</dbReference>
<evidence type="ECO:0000313" key="2">
    <source>
        <dbReference type="EMBL" id="KFK24923.1"/>
    </source>
</evidence>
<name>A0A087G4X1_ARAAL</name>
<dbReference type="EMBL" id="CM002876">
    <property type="protein sequence ID" value="KFK24923.1"/>
    <property type="molecule type" value="Genomic_DNA"/>
</dbReference>
<evidence type="ECO:0000313" key="3">
    <source>
        <dbReference type="Proteomes" id="UP000029120"/>
    </source>
</evidence>
<proteinExistence type="predicted"/>
<dbReference type="CDD" id="cd10910">
    <property type="entry name" value="PIN_limkain_b1_N_like"/>
    <property type="match status" value="1"/>
</dbReference>
<feature type="domain" description="NYN" evidence="1">
    <location>
        <begin position="117"/>
        <end position="229"/>
    </location>
</feature>
<dbReference type="InterPro" id="IPR024768">
    <property type="entry name" value="Marf1"/>
</dbReference>
<dbReference type="Pfam" id="PF01936">
    <property type="entry name" value="NYN"/>
    <property type="match status" value="1"/>
</dbReference>
<dbReference type="Gramene" id="KFK24923">
    <property type="protein sequence ID" value="KFK24923"/>
    <property type="gene ID" value="AALP_AA8G042600"/>
</dbReference>
<dbReference type="Gene3D" id="3.30.160.60">
    <property type="entry name" value="Classic Zinc Finger"/>
    <property type="match status" value="1"/>
</dbReference>
<dbReference type="PANTHER" id="PTHR14379">
    <property type="entry name" value="LIMKAIN B LKAP"/>
    <property type="match status" value="1"/>
</dbReference>
<gene>
    <name evidence="2" type="ordered locus">AALP_Aa8g042600</name>
</gene>
<dbReference type="GO" id="GO:0005777">
    <property type="term" value="C:peroxisome"/>
    <property type="evidence" value="ECO:0007669"/>
    <property type="project" value="InterPro"/>
</dbReference>